<comment type="similarity">
    <text evidence="5 18">Belongs to the CDS family.</text>
</comment>
<dbReference type="EMBL" id="JAEANY010000003">
    <property type="protein sequence ID" value="MBH5322907.1"/>
    <property type="molecule type" value="Genomic_DNA"/>
</dbReference>
<keyword evidence="9" id="KW-0444">Lipid biosynthesis</keyword>
<evidence type="ECO:0000256" key="12">
    <source>
        <dbReference type="ARBA" id="ARBA00022695"/>
    </source>
</evidence>
<dbReference type="EC" id="2.7.7.41" evidence="6 18"/>
<comment type="subcellular location">
    <subcellularLocation>
        <location evidence="2">Cell membrane</location>
        <topology evidence="2">Multi-pass membrane protein</topology>
    </subcellularLocation>
</comment>
<dbReference type="PANTHER" id="PTHR46382">
    <property type="entry name" value="PHOSPHATIDATE CYTIDYLYLTRANSFERASE"/>
    <property type="match status" value="1"/>
</dbReference>
<evidence type="ECO:0000256" key="2">
    <source>
        <dbReference type="ARBA" id="ARBA00004651"/>
    </source>
</evidence>
<feature type="transmembrane region" description="Helical" evidence="19">
    <location>
        <begin position="91"/>
        <end position="108"/>
    </location>
</feature>
<evidence type="ECO:0000256" key="11">
    <source>
        <dbReference type="ARBA" id="ARBA00022692"/>
    </source>
</evidence>
<reference evidence="20 21" key="1">
    <citation type="submission" date="2020-11" db="EMBL/GenBank/DDBJ databases">
        <title>Erythrobacter sediminis sp. nov., a marine bacterium from a tidal flat of Garorim Bay.</title>
        <authorList>
            <person name="Kim D."/>
            <person name="Yoo Y."/>
            <person name="Kim J.-J."/>
        </authorList>
    </citation>
    <scope>NUCLEOTIDE SEQUENCE [LARGE SCALE GENOMIC DNA]</scope>
    <source>
        <strain evidence="20 21">JGD-13</strain>
    </source>
</reference>
<keyword evidence="21" id="KW-1185">Reference proteome</keyword>
<evidence type="ECO:0000256" key="14">
    <source>
        <dbReference type="ARBA" id="ARBA00023098"/>
    </source>
</evidence>
<evidence type="ECO:0000256" key="1">
    <source>
        <dbReference type="ARBA" id="ARBA00001698"/>
    </source>
</evidence>
<evidence type="ECO:0000256" key="15">
    <source>
        <dbReference type="ARBA" id="ARBA00023136"/>
    </source>
</evidence>
<evidence type="ECO:0000256" key="3">
    <source>
        <dbReference type="ARBA" id="ARBA00005119"/>
    </source>
</evidence>
<feature type="transmembrane region" description="Helical" evidence="19">
    <location>
        <begin position="20"/>
        <end position="47"/>
    </location>
</feature>
<keyword evidence="15 19" id="KW-0472">Membrane</keyword>
<dbReference type="Proteomes" id="UP000602442">
    <property type="component" value="Unassembled WGS sequence"/>
</dbReference>
<evidence type="ECO:0000256" key="18">
    <source>
        <dbReference type="RuleBase" id="RU003938"/>
    </source>
</evidence>
<comment type="pathway">
    <text evidence="3 18">Phospholipid metabolism; CDP-diacylglycerol biosynthesis; CDP-diacylglycerol from sn-glycerol 3-phosphate: step 3/3.</text>
</comment>
<keyword evidence="17" id="KW-1208">Phospholipid metabolism</keyword>
<keyword evidence="13 19" id="KW-1133">Transmembrane helix</keyword>
<evidence type="ECO:0000256" key="7">
    <source>
        <dbReference type="ARBA" id="ARBA00019373"/>
    </source>
</evidence>
<proteinExistence type="inferred from homology"/>
<evidence type="ECO:0000256" key="9">
    <source>
        <dbReference type="ARBA" id="ARBA00022516"/>
    </source>
</evidence>
<feature type="transmembrane region" description="Helical" evidence="19">
    <location>
        <begin position="154"/>
        <end position="176"/>
    </location>
</feature>
<keyword evidence="8" id="KW-1003">Cell membrane</keyword>
<evidence type="ECO:0000256" key="16">
    <source>
        <dbReference type="ARBA" id="ARBA00023209"/>
    </source>
</evidence>
<protein>
    <recommendedName>
        <fullName evidence="7 18">Phosphatidate cytidylyltransferase</fullName>
        <ecNumber evidence="6 18">2.7.7.41</ecNumber>
    </recommendedName>
</protein>
<dbReference type="GO" id="GO:0016779">
    <property type="term" value="F:nucleotidyltransferase activity"/>
    <property type="evidence" value="ECO:0007669"/>
    <property type="project" value="UniProtKB-KW"/>
</dbReference>
<comment type="catalytic activity">
    <reaction evidence="1 18">
        <text>a 1,2-diacyl-sn-glycero-3-phosphate + CTP + H(+) = a CDP-1,2-diacyl-sn-glycerol + diphosphate</text>
        <dbReference type="Rhea" id="RHEA:16229"/>
        <dbReference type="ChEBI" id="CHEBI:15378"/>
        <dbReference type="ChEBI" id="CHEBI:33019"/>
        <dbReference type="ChEBI" id="CHEBI:37563"/>
        <dbReference type="ChEBI" id="CHEBI:58332"/>
        <dbReference type="ChEBI" id="CHEBI:58608"/>
        <dbReference type="EC" id="2.7.7.41"/>
    </reaction>
</comment>
<keyword evidence="10 18" id="KW-0808">Transferase</keyword>
<sequence length="226" mass="23330">MAVPFAVRTGDLPKRAASALVMVAIAGTALWLGGIWWSTFCGAVAVIGIWELLRISRRLKIDGWKQGAIFLIGTFYIAAAGYCLANLPYEVVLGVVAIVIATDTGAYFSGRAIGGPKIAPRISPSKTWAGLAGGATAAALVSFGFFYSNVGERAFSLIGLAALGIGAGLAVVAQAGDFLESGMKRKAAVKDSSNLIPGHGGVLDRVDGLLPVAIVAALLWYNVHPS</sequence>
<organism evidence="20 21">
    <name type="scientific">Aurantiacibacter sediminis</name>
    <dbReference type="NCBI Taxonomy" id="2793064"/>
    <lineage>
        <taxon>Bacteria</taxon>
        <taxon>Pseudomonadati</taxon>
        <taxon>Pseudomonadota</taxon>
        <taxon>Alphaproteobacteria</taxon>
        <taxon>Sphingomonadales</taxon>
        <taxon>Erythrobacteraceae</taxon>
        <taxon>Aurantiacibacter</taxon>
    </lineage>
</organism>
<dbReference type="InterPro" id="IPR000374">
    <property type="entry name" value="PC_trans"/>
</dbReference>
<evidence type="ECO:0000256" key="6">
    <source>
        <dbReference type="ARBA" id="ARBA00012487"/>
    </source>
</evidence>
<keyword evidence="16" id="KW-0594">Phospholipid biosynthesis</keyword>
<comment type="caution">
    <text evidence="20">The sequence shown here is derived from an EMBL/GenBank/DDBJ whole genome shotgun (WGS) entry which is preliminary data.</text>
</comment>
<comment type="pathway">
    <text evidence="4">Lipid metabolism.</text>
</comment>
<feature type="transmembrane region" description="Helical" evidence="19">
    <location>
        <begin position="128"/>
        <end position="148"/>
    </location>
</feature>
<evidence type="ECO:0000256" key="13">
    <source>
        <dbReference type="ARBA" id="ARBA00022989"/>
    </source>
</evidence>
<evidence type="ECO:0000313" key="21">
    <source>
        <dbReference type="Proteomes" id="UP000602442"/>
    </source>
</evidence>
<evidence type="ECO:0000256" key="17">
    <source>
        <dbReference type="ARBA" id="ARBA00023264"/>
    </source>
</evidence>
<evidence type="ECO:0000256" key="5">
    <source>
        <dbReference type="ARBA" id="ARBA00010185"/>
    </source>
</evidence>
<dbReference type="Pfam" id="PF01148">
    <property type="entry name" value="CTP_transf_1"/>
    <property type="match status" value="2"/>
</dbReference>
<gene>
    <name evidence="20" type="ORF">I5L03_09950</name>
</gene>
<evidence type="ECO:0000256" key="4">
    <source>
        <dbReference type="ARBA" id="ARBA00005189"/>
    </source>
</evidence>
<evidence type="ECO:0000256" key="8">
    <source>
        <dbReference type="ARBA" id="ARBA00022475"/>
    </source>
</evidence>
<keyword evidence="12 18" id="KW-0548">Nucleotidyltransferase</keyword>
<evidence type="ECO:0000256" key="10">
    <source>
        <dbReference type="ARBA" id="ARBA00022679"/>
    </source>
</evidence>
<keyword evidence="14" id="KW-0443">Lipid metabolism</keyword>
<evidence type="ECO:0000256" key="19">
    <source>
        <dbReference type="SAM" id="Phobius"/>
    </source>
</evidence>
<name>A0ABS0N529_9SPHN</name>
<dbReference type="PROSITE" id="PS01315">
    <property type="entry name" value="CDS"/>
    <property type="match status" value="1"/>
</dbReference>
<feature type="transmembrane region" description="Helical" evidence="19">
    <location>
        <begin position="68"/>
        <end position="85"/>
    </location>
</feature>
<keyword evidence="11 18" id="KW-0812">Transmembrane</keyword>
<evidence type="ECO:0000313" key="20">
    <source>
        <dbReference type="EMBL" id="MBH5322907.1"/>
    </source>
</evidence>
<dbReference type="PANTHER" id="PTHR46382:SF1">
    <property type="entry name" value="PHOSPHATIDATE CYTIDYLYLTRANSFERASE"/>
    <property type="match status" value="1"/>
</dbReference>
<accession>A0ABS0N529</accession>